<protein>
    <submittedName>
        <fullName evidence="3">FAD-dependent oxidoreductase</fullName>
    </submittedName>
</protein>
<dbReference type="Proteomes" id="UP001551011">
    <property type="component" value="Unassembled WGS sequence"/>
</dbReference>
<organism evidence="3 4">
    <name type="scientific">Streptomyces flaveolus</name>
    <dbReference type="NCBI Taxonomy" id="67297"/>
    <lineage>
        <taxon>Bacteria</taxon>
        <taxon>Bacillati</taxon>
        <taxon>Actinomycetota</taxon>
        <taxon>Actinomycetes</taxon>
        <taxon>Kitasatosporales</taxon>
        <taxon>Streptomycetaceae</taxon>
        <taxon>Streptomyces</taxon>
    </lineage>
</organism>
<dbReference type="InterPro" id="IPR002937">
    <property type="entry name" value="Amino_oxidase"/>
</dbReference>
<dbReference type="SUPFAM" id="SSF51905">
    <property type="entry name" value="FAD/NAD(P)-binding domain"/>
    <property type="match status" value="1"/>
</dbReference>
<accession>A0ABV3AJJ5</accession>
<dbReference type="Gene3D" id="3.50.50.60">
    <property type="entry name" value="FAD/NAD(P)-binding domain"/>
    <property type="match status" value="1"/>
</dbReference>
<dbReference type="Pfam" id="PF01593">
    <property type="entry name" value="Amino_oxidase"/>
    <property type="match status" value="1"/>
</dbReference>
<name>A0ABV3AJJ5_9ACTN</name>
<evidence type="ECO:0000313" key="3">
    <source>
        <dbReference type="EMBL" id="MEU5711927.1"/>
    </source>
</evidence>
<dbReference type="InterPro" id="IPR036188">
    <property type="entry name" value="FAD/NAD-bd_sf"/>
</dbReference>
<comment type="similarity">
    <text evidence="1">Belongs to the flavin monoamine oxidase family.</text>
</comment>
<proteinExistence type="inferred from homology"/>
<dbReference type="PANTHER" id="PTHR43563:SF1">
    <property type="entry name" value="AMINE OXIDASE [FLAVIN-CONTAINING] B"/>
    <property type="match status" value="1"/>
</dbReference>
<evidence type="ECO:0000313" key="4">
    <source>
        <dbReference type="Proteomes" id="UP001551011"/>
    </source>
</evidence>
<sequence length="135" mass="14282">MTTCQGPTGGLARCSDSPTRTFRPGFDQAVRAQLAQLFGPAAATPDALYVQDWSAERWTSPSSVQRLDDHSLFGHRLYQRPTLHGRLHWASTETATEHAGHIEGALASGERAALAVLAASSAANEPGIDVISAGT</sequence>
<dbReference type="SUPFAM" id="SSF54373">
    <property type="entry name" value="FAD-linked reductases, C-terminal domain"/>
    <property type="match status" value="1"/>
</dbReference>
<keyword evidence="4" id="KW-1185">Reference proteome</keyword>
<evidence type="ECO:0000259" key="2">
    <source>
        <dbReference type="Pfam" id="PF01593"/>
    </source>
</evidence>
<evidence type="ECO:0000256" key="1">
    <source>
        <dbReference type="ARBA" id="ARBA00005995"/>
    </source>
</evidence>
<dbReference type="InterPro" id="IPR050703">
    <property type="entry name" value="Flavin_MAO"/>
</dbReference>
<dbReference type="PANTHER" id="PTHR43563">
    <property type="entry name" value="AMINE OXIDASE"/>
    <property type="match status" value="1"/>
</dbReference>
<gene>
    <name evidence="3" type="ORF">AB0H04_34600</name>
</gene>
<comment type="caution">
    <text evidence="3">The sequence shown here is derived from an EMBL/GenBank/DDBJ whole genome shotgun (WGS) entry which is preliminary data.</text>
</comment>
<dbReference type="EMBL" id="JBFAEG010000030">
    <property type="protein sequence ID" value="MEU5711927.1"/>
    <property type="molecule type" value="Genomic_DNA"/>
</dbReference>
<feature type="domain" description="Amine oxidase" evidence="2">
    <location>
        <begin position="27"/>
        <end position="117"/>
    </location>
</feature>
<reference evidence="3 4" key="1">
    <citation type="submission" date="2024-06" db="EMBL/GenBank/DDBJ databases">
        <title>The Natural Products Discovery Center: Release of the First 8490 Sequenced Strains for Exploring Actinobacteria Biosynthetic Diversity.</title>
        <authorList>
            <person name="Kalkreuter E."/>
            <person name="Kautsar S.A."/>
            <person name="Yang D."/>
            <person name="Bader C.D."/>
            <person name="Teijaro C.N."/>
            <person name="Fluegel L."/>
            <person name="Davis C.M."/>
            <person name="Simpson J.R."/>
            <person name="Lauterbach L."/>
            <person name="Steele A.D."/>
            <person name="Gui C."/>
            <person name="Meng S."/>
            <person name="Li G."/>
            <person name="Viehrig K."/>
            <person name="Ye F."/>
            <person name="Su P."/>
            <person name="Kiefer A.F."/>
            <person name="Nichols A."/>
            <person name="Cepeda A.J."/>
            <person name="Yan W."/>
            <person name="Fan B."/>
            <person name="Jiang Y."/>
            <person name="Adhikari A."/>
            <person name="Zheng C.-J."/>
            <person name="Schuster L."/>
            <person name="Cowan T.M."/>
            <person name="Smanski M.J."/>
            <person name="Chevrette M.G."/>
            <person name="De Carvalho L.P.S."/>
            <person name="Shen B."/>
        </authorList>
    </citation>
    <scope>NUCLEOTIDE SEQUENCE [LARGE SCALE GENOMIC DNA]</scope>
    <source>
        <strain evidence="3 4">NPDC020594</strain>
    </source>
</reference>
<dbReference type="RefSeq" id="WP_051818507.1">
    <property type="nucleotide sequence ID" value="NZ_JBEXDP010000068.1"/>
</dbReference>